<evidence type="ECO:0000313" key="3">
    <source>
        <dbReference type="WBParaSite" id="GPUH_0002614301-mRNA-1"/>
    </source>
</evidence>
<evidence type="ECO:0000313" key="1">
    <source>
        <dbReference type="EMBL" id="VDN45114.1"/>
    </source>
</evidence>
<dbReference type="AlphaFoldDB" id="A0A183EYS2"/>
<accession>A0A183EYS2</accession>
<dbReference type="EMBL" id="UYRT01108662">
    <property type="protein sequence ID" value="VDN45114.1"/>
    <property type="molecule type" value="Genomic_DNA"/>
</dbReference>
<proteinExistence type="predicted"/>
<evidence type="ECO:0000313" key="2">
    <source>
        <dbReference type="Proteomes" id="UP000271098"/>
    </source>
</evidence>
<dbReference type="Proteomes" id="UP000271098">
    <property type="component" value="Unassembled WGS sequence"/>
</dbReference>
<organism evidence="3">
    <name type="scientific">Gongylonema pulchrum</name>
    <dbReference type="NCBI Taxonomy" id="637853"/>
    <lineage>
        <taxon>Eukaryota</taxon>
        <taxon>Metazoa</taxon>
        <taxon>Ecdysozoa</taxon>
        <taxon>Nematoda</taxon>
        <taxon>Chromadorea</taxon>
        <taxon>Rhabditida</taxon>
        <taxon>Spirurina</taxon>
        <taxon>Spiruromorpha</taxon>
        <taxon>Spiruroidea</taxon>
        <taxon>Gongylonematidae</taxon>
        <taxon>Gongylonema</taxon>
    </lineage>
</organism>
<reference evidence="3" key="1">
    <citation type="submission" date="2016-06" db="UniProtKB">
        <authorList>
            <consortium name="WormBaseParasite"/>
        </authorList>
    </citation>
    <scope>IDENTIFICATION</scope>
</reference>
<protein>
    <submittedName>
        <fullName evidence="3">Transposase</fullName>
    </submittedName>
</protein>
<gene>
    <name evidence="1" type="ORF">GPUH_LOCUS26111</name>
</gene>
<dbReference type="WBParaSite" id="GPUH_0002614301-mRNA-1">
    <property type="protein sequence ID" value="GPUH_0002614301-mRNA-1"/>
    <property type="gene ID" value="GPUH_0002614301"/>
</dbReference>
<sequence length="111" mass="12987">MDMSCEEGKFDAKQRAKGLNSDERVNKIWKLLGIEELQIQVLPWVEQLQSESEYGDIICKLKRGEQVSPYWIENDKLWMTNAEGRVQAVVPQSCRRKLFQEAHSVVYLRDT</sequence>
<reference evidence="1 2" key="2">
    <citation type="submission" date="2018-11" db="EMBL/GenBank/DDBJ databases">
        <authorList>
            <consortium name="Pathogen Informatics"/>
        </authorList>
    </citation>
    <scope>NUCLEOTIDE SEQUENCE [LARGE SCALE GENOMIC DNA]</scope>
</reference>
<name>A0A183EYS2_9BILA</name>
<keyword evidence="2" id="KW-1185">Reference proteome</keyword>